<evidence type="ECO:0008006" key="3">
    <source>
        <dbReference type="Google" id="ProtNLM"/>
    </source>
</evidence>
<dbReference type="RefSeq" id="WP_090037497.1">
    <property type="nucleotide sequence ID" value="NZ_FOKI01000001.1"/>
</dbReference>
<reference evidence="1 2" key="1">
    <citation type="submission" date="2016-10" db="EMBL/GenBank/DDBJ databases">
        <authorList>
            <person name="de Groot N.N."/>
        </authorList>
    </citation>
    <scope>NUCLEOTIDE SEQUENCE [LARGE SCALE GENOMIC DNA]</scope>
    <source>
        <strain evidence="1 2">DSM 12271</strain>
    </source>
</reference>
<name>A0A1I0V207_9CLOT</name>
<dbReference type="Proteomes" id="UP000198619">
    <property type="component" value="Unassembled WGS sequence"/>
</dbReference>
<evidence type="ECO:0000313" key="2">
    <source>
        <dbReference type="Proteomes" id="UP000198619"/>
    </source>
</evidence>
<accession>A0A1I0V207</accession>
<dbReference type="Gene3D" id="3.30.460.10">
    <property type="entry name" value="Beta Polymerase, domain 2"/>
    <property type="match status" value="1"/>
</dbReference>
<organism evidence="1 2">
    <name type="scientific">Clostridium frigidicarnis</name>
    <dbReference type="NCBI Taxonomy" id="84698"/>
    <lineage>
        <taxon>Bacteria</taxon>
        <taxon>Bacillati</taxon>
        <taxon>Bacillota</taxon>
        <taxon>Clostridia</taxon>
        <taxon>Eubacteriales</taxon>
        <taxon>Clostridiaceae</taxon>
        <taxon>Clostridium</taxon>
    </lineage>
</organism>
<proteinExistence type="predicted"/>
<evidence type="ECO:0000313" key="1">
    <source>
        <dbReference type="EMBL" id="SFA69596.1"/>
    </source>
</evidence>
<sequence length="260" mass="30653">METMVLRREEILKVITEALQPLDYVYGMWQCGSAAFKRVDQWSDLDIAVDVEDDRVRDIFPVIDKALVSLAPIELSLEYPQTMSPGGYQKVYKLEGVSRFMVAEICAVKHSSSEKFLQKEIHGNVFVHFDKKNITDIKPINNEIFNKNLKTRVETLDKLFNIYQFLIEKEINRNNHIEALAFYQNFTLNPLVEVLRMKYNPYRYNFKSRYVYYDLPKNVVKKLEEFYFILDTKDLALKHKEAIKLFNDTVNDLNTLDKIV</sequence>
<dbReference type="AlphaFoldDB" id="A0A1I0V207"/>
<dbReference type="OrthoDB" id="508419at2"/>
<gene>
    <name evidence="1" type="ORF">SAMN04488528_100150</name>
</gene>
<dbReference type="SUPFAM" id="SSF81301">
    <property type="entry name" value="Nucleotidyltransferase"/>
    <property type="match status" value="1"/>
</dbReference>
<dbReference type="EMBL" id="FOKI01000001">
    <property type="protein sequence ID" value="SFA69596.1"/>
    <property type="molecule type" value="Genomic_DNA"/>
</dbReference>
<dbReference type="STRING" id="84698.SAMN04488528_100150"/>
<keyword evidence="2" id="KW-1185">Reference proteome</keyword>
<protein>
    <recommendedName>
        <fullName evidence="3">Nucleotidyltransferase domain-containing protein</fullName>
    </recommendedName>
</protein>
<dbReference type="InterPro" id="IPR043519">
    <property type="entry name" value="NT_sf"/>
</dbReference>